<protein>
    <recommendedName>
        <fullName evidence="3">Protein kinase domain-containing protein</fullName>
    </recommendedName>
</protein>
<feature type="domain" description="Protein kinase" evidence="3">
    <location>
        <begin position="1"/>
        <end position="137"/>
    </location>
</feature>
<proteinExistence type="predicted"/>
<feature type="non-terminal residue" evidence="4">
    <location>
        <position position="171"/>
    </location>
</feature>
<dbReference type="OrthoDB" id="193931at2759"/>
<dbReference type="InterPro" id="IPR011009">
    <property type="entry name" value="Kinase-like_dom_sf"/>
</dbReference>
<dbReference type="GO" id="GO:0004674">
    <property type="term" value="F:protein serine/threonine kinase activity"/>
    <property type="evidence" value="ECO:0007669"/>
    <property type="project" value="TreeGrafter"/>
</dbReference>
<dbReference type="eggNOG" id="KOG4717">
    <property type="taxonomic scope" value="Eukaryota"/>
</dbReference>
<keyword evidence="5" id="KW-1185">Reference proteome</keyword>
<dbReference type="PROSITE" id="PS50011">
    <property type="entry name" value="PROTEIN_KINASE_DOM"/>
    <property type="match status" value="1"/>
</dbReference>
<dbReference type="InterPro" id="IPR000719">
    <property type="entry name" value="Prot_kinase_dom"/>
</dbReference>
<dbReference type="AlphaFoldDB" id="A0A0L0F7Y2"/>
<evidence type="ECO:0000313" key="4">
    <source>
        <dbReference type="EMBL" id="KNC72656.1"/>
    </source>
</evidence>
<dbReference type="RefSeq" id="XP_014146558.1">
    <property type="nucleotide sequence ID" value="XM_014291083.1"/>
</dbReference>
<keyword evidence="1" id="KW-0547">Nucleotide-binding</keyword>
<dbReference type="EMBL" id="KQ246698">
    <property type="protein sequence ID" value="KNC72656.1"/>
    <property type="molecule type" value="Genomic_DNA"/>
</dbReference>
<gene>
    <name evidence="4" type="ORF">SARC_14784</name>
</gene>
<dbReference type="GeneID" id="25915288"/>
<reference evidence="4 5" key="1">
    <citation type="submission" date="2011-02" db="EMBL/GenBank/DDBJ databases">
        <title>The Genome Sequence of Sphaeroforma arctica JP610.</title>
        <authorList>
            <consortium name="The Broad Institute Genome Sequencing Platform"/>
            <person name="Russ C."/>
            <person name="Cuomo C."/>
            <person name="Young S.K."/>
            <person name="Zeng Q."/>
            <person name="Gargeya S."/>
            <person name="Alvarado L."/>
            <person name="Berlin A."/>
            <person name="Chapman S.B."/>
            <person name="Chen Z."/>
            <person name="Freedman E."/>
            <person name="Gellesch M."/>
            <person name="Goldberg J."/>
            <person name="Griggs A."/>
            <person name="Gujja S."/>
            <person name="Heilman E."/>
            <person name="Heiman D."/>
            <person name="Howarth C."/>
            <person name="Mehta T."/>
            <person name="Neiman D."/>
            <person name="Pearson M."/>
            <person name="Roberts A."/>
            <person name="Saif S."/>
            <person name="Shea T."/>
            <person name="Shenoy N."/>
            <person name="Sisk P."/>
            <person name="Stolte C."/>
            <person name="Sykes S."/>
            <person name="White J."/>
            <person name="Yandava C."/>
            <person name="Burger G."/>
            <person name="Gray M.W."/>
            <person name="Holland P.W.H."/>
            <person name="King N."/>
            <person name="Lang F.B.F."/>
            <person name="Roger A.J."/>
            <person name="Ruiz-Trillo I."/>
            <person name="Haas B."/>
            <person name="Nusbaum C."/>
            <person name="Birren B."/>
        </authorList>
    </citation>
    <scope>NUCLEOTIDE SEQUENCE [LARGE SCALE GENOMIC DNA]</scope>
    <source>
        <strain evidence="4 5">JP610</strain>
    </source>
</reference>
<evidence type="ECO:0000256" key="2">
    <source>
        <dbReference type="ARBA" id="ARBA00022840"/>
    </source>
</evidence>
<dbReference type="GO" id="GO:0035556">
    <property type="term" value="P:intracellular signal transduction"/>
    <property type="evidence" value="ECO:0007669"/>
    <property type="project" value="TreeGrafter"/>
</dbReference>
<feature type="non-terminal residue" evidence="4">
    <location>
        <position position="1"/>
    </location>
</feature>
<evidence type="ECO:0000313" key="5">
    <source>
        <dbReference type="Proteomes" id="UP000054560"/>
    </source>
</evidence>
<dbReference type="Gene3D" id="1.10.510.10">
    <property type="entry name" value="Transferase(Phosphotransferase) domain 1"/>
    <property type="match status" value="1"/>
</dbReference>
<dbReference type="PANTHER" id="PTHR24346">
    <property type="entry name" value="MAP/MICROTUBULE AFFINITY-REGULATING KINASE"/>
    <property type="match status" value="1"/>
</dbReference>
<dbReference type="GO" id="GO:0005737">
    <property type="term" value="C:cytoplasm"/>
    <property type="evidence" value="ECO:0007669"/>
    <property type="project" value="TreeGrafter"/>
</dbReference>
<evidence type="ECO:0000259" key="3">
    <source>
        <dbReference type="PROSITE" id="PS50011"/>
    </source>
</evidence>
<sequence length="171" mass="19172">NILFAEGVDVLKISDFGMSAPITKGDMMKTGCGTMAYSAPEILKGLDYNGPRVDVWSLGVTLYYMVCGRLPFDNPSPTENVTDIIEGNFELDHLNHPTRKNQTIKLSKKLKDLIKSMLTVDQNLRSTMDDIVEHPWLDNKFKKYYQEKGLSSLKLTPEEDIAVKKDVSALG</sequence>
<dbReference type="GO" id="GO:0005524">
    <property type="term" value="F:ATP binding"/>
    <property type="evidence" value="ECO:0007669"/>
    <property type="project" value="UniProtKB-KW"/>
</dbReference>
<keyword evidence="2" id="KW-0067">ATP-binding</keyword>
<dbReference type="SMART" id="SM00220">
    <property type="entry name" value="S_TKc"/>
    <property type="match status" value="1"/>
</dbReference>
<dbReference type="SUPFAM" id="SSF56112">
    <property type="entry name" value="Protein kinase-like (PK-like)"/>
    <property type="match status" value="1"/>
</dbReference>
<evidence type="ECO:0000256" key="1">
    <source>
        <dbReference type="ARBA" id="ARBA00022741"/>
    </source>
</evidence>
<dbReference type="PANTHER" id="PTHR24346:SF30">
    <property type="entry name" value="MATERNAL EMBRYONIC LEUCINE ZIPPER KINASE"/>
    <property type="match status" value="1"/>
</dbReference>
<dbReference type="Pfam" id="PF00069">
    <property type="entry name" value="Pkinase"/>
    <property type="match status" value="1"/>
</dbReference>
<organism evidence="4 5">
    <name type="scientific">Sphaeroforma arctica JP610</name>
    <dbReference type="NCBI Taxonomy" id="667725"/>
    <lineage>
        <taxon>Eukaryota</taxon>
        <taxon>Ichthyosporea</taxon>
        <taxon>Ichthyophonida</taxon>
        <taxon>Sphaeroforma</taxon>
    </lineage>
</organism>
<accession>A0A0L0F7Y2</accession>
<dbReference type="Proteomes" id="UP000054560">
    <property type="component" value="Unassembled WGS sequence"/>
</dbReference>
<name>A0A0L0F7Y2_9EUKA</name>